<organism evidence="12 13">
    <name type="scientific">Staphylococcus lugdunensis</name>
    <dbReference type="NCBI Taxonomy" id="28035"/>
    <lineage>
        <taxon>Bacteria</taxon>
        <taxon>Bacillati</taxon>
        <taxon>Bacillota</taxon>
        <taxon>Bacilli</taxon>
        <taxon>Bacillales</taxon>
        <taxon>Staphylococcaceae</taxon>
        <taxon>Staphylococcus</taxon>
    </lineage>
</organism>
<dbReference type="InterPro" id="IPR051804">
    <property type="entry name" value="Carb_Metab_Reg_Kinase/Isom"/>
</dbReference>
<evidence type="ECO:0000256" key="5">
    <source>
        <dbReference type="ARBA" id="ARBA00022833"/>
    </source>
</evidence>
<keyword evidence="6 7" id="KW-0413">Isomerase</keyword>
<dbReference type="GO" id="GO:0004476">
    <property type="term" value="F:mannose-6-phosphate isomerase activity"/>
    <property type="evidence" value="ECO:0007669"/>
    <property type="project" value="UniProtKB-UniRule"/>
</dbReference>
<dbReference type="InterPro" id="IPR046457">
    <property type="entry name" value="PMI_typeI_cat"/>
</dbReference>
<feature type="active site" evidence="9">
    <location>
        <position position="189"/>
    </location>
</feature>
<evidence type="ECO:0000256" key="6">
    <source>
        <dbReference type="ARBA" id="ARBA00023235"/>
    </source>
</evidence>
<dbReference type="Pfam" id="PF21621">
    <property type="entry name" value="MPI_cupin_dom"/>
    <property type="match status" value="1"/>
</dbReference>
<proteinExistence type="inferred from homology"/>
<keyword evidence="4 7" id="KW-0479">Metal-binding</keyword>
<dbReference type="RefSeq" id="WP_002492385.1">
    <property type="nucleotide sequence ID" value="NZ_AP021848.1"/>
</dbReference>
<dbReference type="GO" id="GO:0005975">
    <property type="term" value="P:carbohydrate metabolic process"/>
    <property type="evidence" value="ECO:0007669"/>
    <property type="project" value="UniProtKB-UniRule"/>
</dbReference>
<evidence type="ECO:0000313" key="13">
    <source>
        <dbReference type="Proteomes" id="UP000293637"/>
    </source>
</evidence>
<evidence type="ECO:0000256" key="3">
    <source>
        <dbReference type="ARBA" id="ARBA00011956"/>
    </source>
</evidence>
<dbReference type="EC" id="5.3.1.8" evidence="3 7"/>
<dbReference type="GeneID" id="58090964"/>
<comment type="catalytic activity">
    <reaction evidence="1 7">
        <text>D-mannose 6-phosphate = D-fructose 6-phosphate</text>
        <dbReference type="Rhea" id="RHEA:12356"/>
        <dbReference type="ChEBI" id="CHEBI:58735"/>
        <dbReference type="ChEBI" id="CHEBI:61527"/>
        <dbReference type="EC" id="5.3.1.8"/>
    </reaction>
</comment>
<dbReference type="Proteomes" id="UP000293637">
    <property type="component" value="Unassembled WGS sequence"/>
</dbReference>
<dbReference type="InterPro" id="IPR014710">
    <property type="entry name" value="RmlC-like_jellyroll"/>
</dbReference>
<evidence type="ECO:0000256" key="9">
    <source>
        <dbReference type="PIRSR" id="PIRSR036894-2"/>
    </source>
</evidence>
<feature type="binding site" evidence="8">
    <location>
        <position position="95"/>
    </location>
    <ligand>
        <name>Zn(2+)</name>
        <dbReference type="ChEBI" id="CHEBI:29105"/>
    </ligand>
</feature>
<dbReference type="PANTHER" id="PTHR42742:SF3">
    <property type="entry name" value="FRUCTOKINASE"/>
    <property type="match status" value="1"/>
</dbReference>
<dbReference type="InterPro" id="IPR001250">
    <property type="entry name" value="Man6P_Isoase-1"/>
</dbReference>
<dbReference type="Gene3D" id="2.60.120.10">
    <property type="entry name" value="Jelly Rolls"/>
    <property type="match status" value="2"/>
</dbReference>
<feature type="binding site" evidence="8">
    <location>
        <position position="169"/>
    </location>
    <ligand>
        <name>Zn(2+)</name>
        <dbReference type="ChEBI" id="CHEBI:29105"/>
    </ligand>
</feature>
<dbReference type="NCBIfam" id="TIGR00218">
    <property type="entry name" value="manA"/>
    <property type="match status" value="1"/>
</dbReference>
<gene>
    <name evidence="12" type="primary">manA</name>
    <name evidence="12" type="ORF">EQ812_06580</name>
</gene>
<sequence length="312" mass="35111">MVLFLQPVFQERIWGGRALQQQFNYDIPSHTTGECWAISAHPNGPNIIENGLHKGKTLTQVWDEDRALFGEDQRSQFPLLTKILDANDKLSVQVHPDDAYALAHEGEYGKTECWYIISAKEGAEIIYGVHADNQIELAQKIDARDFDTLFKHVPVKAGDFFYVPAGTVHAIGAGITILETQQSSDTTYRIYDYDRKDKNGQLRALHLEQSKAVIDLETKNPNTVPIHSIKHGQSMTQFVSNAFFTVDKWEIDGTLPYEKPHVYCLVSVIDGQGIVAIDGEQWPINKGSHFIITADDYDVEFDGQLTLIVSHP</sequence>
<keyword evidence="5 7" id="KW-0862">Zinc</keyword>
<reference evidence="12 13" key="1">
    <citation type="journal article" date="2019" name="Sci. Transl. Med.">
        <title>Quorum sensing between bacterial species on the skin protects against epidermal injury in atopic dermatitis.</title>
        <authorList>
            <person name="Williams M.R."/>
        </authorList>
    </citation>
    <scope>NUCLEOTIDE SEQUENCE [LARGE SCALE GENOMIC DNA]</scope>
    <source>
        <strain evidence="12 13">E7</strain>
    </source>
</reference>
<evidence type="ECO:0000259" key="10">
    <source>
        <dbReference type="Pfam" id="PF20511"/>
    </source>
</evidence>
<dbReference type="GO" id="GO:0008270">
    <property type="term" value="F:zinc ion binding"/>
    <property type="evidence" value="ECO:0007669"/>
    <property type="project" value="UniProtKB-UniRule"/>
</dbReference>
<protein>
    <recommendedName>
        <fullName evidence="3 7">Mannose-6-phosphate isomerase</fullName>
        <ecNumber evidence="3 7">5.3.1.8</ecNumber>
    </recommendedName>
</protein>
<accession>A0A4Q9WCA5</accession>
<comment type="similarity">
    <text evidence="2 7">Belongs to the mannose-6-phosphate isomerase type 1 family.</text>
</comment>
<feature type="domain" description="Phosphomannose isomerase type I catalytic" evidence="10">
    <location>
        <begin position="4"/>
        <end position="100"/>
    </location>
</feature>
<dbReference type="PIRSF" id="PIRSF036894">
    <property type="entry name" value="PMI_Firm_short"/>
    <property type="match status" value="1"/>
</dbReference>
<evidence type="ECO:0000259" key="11">
    <source>
        <dbReference type="Pfam" id="PF21621"/>
    </source>
</evidence>
<dbReference type="SUPFAM" id="SSF51182">
    <property type="entry name" value="RmlC-like cupins"/>
    <property type="match status" value="1"/>
</dbReference>
<dbReference type="AlphaFoldDB" id="A0A4Q9WCA5"/>
<dbReference type="CDD" id="cd07010">
    <property type="entry name" value="cupin_PMI_type_I_N_bac"/>
    <property type="match status" value="1"/>
</dbReference>
<evidence type="ECO:0000256" key="4">
    <source>
        <dbReference type="ARBA" id="ARBA00022723"/>
    </source>
</evidence>
<evidence type="ECO:0000256" key="1">
    <source>
        <dbReference type="ARBA" id="ARBA00000757"/>
    </source>
</evidence>
<feature type="binding site" evidence="8">
    <location>
        <position position="112"/>
    </location>
    <ligand>
        <name>Zn(2+)</name>
        <dbReference type="ChEBI" id="CHEBI:29105"/>
    </ligand>
</feature>
<dbReference type="InterPro" id="IPR049071">
    <property type="entry name" value="MPI_cupin_dom"/>
</dbReference>
<comment type="caution">
    <text evidence="12">The sequence shown here is derived from an EMBL/GenBank/DDBJ whole genome shotgun (WGS) entry which is preliminary data.</text>
</comment>
<dbReference type="Pfam" id="PF20511">
    <property type="entry name" value="PMI_typeI_cat"/>
    <property type="match status" value="1"/>
</dbReference>
<evidence type="ECO:0000313" key="12">
    <source>
        <dbReference type="EMBL" id="TBW72635.1"/>
    </source>
</evidence>
<evidence type="ECO:0000256" key="7">
    <source>
        <dbReference type="PIRNR" id="PIRNR036894"/>
    </source>
</evidence>
<feature type="domain" description="Mannose-6-phosphate isomerase cupin" evidence="11">
    <location>
        <begin position="235"/>
        <end position="312"/>
    </location>
</feature>
<dbReference type="PANTHER" id="PTHR42742">
    <property type="entry name" value="TRANSCRIPTIONAL REPRESSOR MPRA"/>
    <property type="match status" value="1"/>
</dbReference>
<name>A0A4Q9WCA5_STALU</name>
<evidence type="ECO:0000256" key="2">
    <source>
        <dbReference type="ARBA" id="ARBA00010772"/>
    </source>
</evidence>
<evidence type="ECO:0000256" key="8">
    <source>
        <dbReference type="PIRSR" id="PIRSR036894-1"/>
    </source>
</evidence>
<comment type="cofactor">
    <cofactor evidence="8">
        <name>Zn(2+)</name>
        <dbReference type="ChEBI" id="CHEBI:29105"/>
    </cofactor>
    <text evidence="8">Binds 1 zinc ion per subunit.</text>
</comment>
<dbReference type="EMBL" id="SCHB01000003">
    <property type="protein sequence ID" value="TBW72635.1"/>
    <property type="molecule type" value="Genomic_DNA"/>
</dbReference>
<dbReference type="InterPro" id="IPR011051">
    <property type="entry name" value="RmlC_Cupin_sf"/>
</dbReference>
<dbReference type="InterPro" id="IPR014628">
    <property type="entry name" value="Man6P_isomerase_Firm_short"/>
</dbReference>